<name>A0A382TEX0_9ZZZZ</name>
<reference evidence="2" key="1">
    <citation type="submission" date="2018-05" db="EMBL/GenBank/DDBJ databases">
        <authorList>
            <person name="Lanie J.A."/>
            <person name="Ng W.-L."/>
            <person name="Kazmierczak K.M."/>
            <person name="Andrzejewski T.M."/>
            <person name="Davidsen T.M."/>
            <person name="Wayne K.J."/>
            <person name="Tettelin H."/>
            <person name="Glass J.I."/>
            <person name="Rusch D."/>
            <person name="Podicherti R."/>
            <person name="Tsui H.-C.T."/>
            <person name="Winkler M.E."/>
        </authorList>
    </citation>
    <scope>NUCLEOTIDE SEQUENCE</scope>
</reference>
<dbReference type="InterPro" id="IPR039569">
    <property type="entry name" value="FAS1-like_DH_region"/>
</dbReference>
<dbReference type="SUPFAM" id="SSF54637">
    <property type="entry name" value="Thioesterase/thiol ester dehydrase-isomerase"/>
    <property type="match status" value="1"/>
</dbReference>
<proteinExistence type="predicted"/>
<dbReference type="Pfam" id="PF13452">
    <property type="entry name" value="FAS1_DH_region"/>
    <property type="match status" value="1"/>
</dbReference>
<feature type="non-terminal residue" evidence="2">
    <location>
        <position position="1"/>
    </location>
</feature>
<dbReference type="AlphaFoldDB" id="A0A382TEX0"/>
<evidence type="ECO:0000313" key="2">
    <source>
        <dbReference type="EMBL" id="SVD20680.1"/>
    </source>
</evidence>
<dbReference type="Gene3D" id="3.10.129.10">
    <property type="entry name" value="Hotdog Thioesterase"/>
    <property type="match status" value="1"/>
</dbReference>
<protein>
    <recommendedName>
        <fullName evidence="1">FAS1-like dehydratase domain-containing protein</fullName>
    </recommendedName>
</protein>
<dbReference type="InterPro" id="IPR029069">
    <property type="entry name" value="HotDog_dom_sf"/>
</dbReference>
<gene>
    <name evidence="2" type="ORF">METZ01_LOCUS373534</name>
</gene>
<evidence type="ECO:0000259" key="1">
    <source>
        <dbReference type="Pfam" id="PF13452"/>
    </source>
</evidence>
<sequence length="68" mass="7716">QRAMAGGRKIKFDRPIRPDDVLIATRTLTDIYEKQGSQGPLIFYEVTMQVDDESGKSVLTETATRIMR</sequence>
<organism evidence="2">
    <name type="scientific">marine metagenome</name>
    <dbReference type="NCBI Taxonomy" id="408172"/>
    <lineage>
        <taxon>unclassified sequences</taxon>
        <taxon>metagenomes</taxon>
        <taxon>ecological metagenomes</taxon>
    </lineage>
</organism>
<dbReference type="EMBL" id="UINC01136115">
    <property type="protein sequence ID" value="SVD20680.1"/>
    <property type="molecule type" value="Genomic_DNA"/>
</dbReference>
<feature type="domain" description="FAS1-like dehydratase" evidence="1">
    <location>
        <begin position="2"/>
        <end position="60"/>
    </location>
</feature>
<accession>A0A382TEX0</accession>